<proteinExistence type="predicted"/>
<name>A0A8S5NPA2_9CAUD</name>
<sequence length="63" mass="7488">MRRRRVRMAELPPCPRCHMYGGKRMVAPGKEDLFFVLCDSCGYRTKKYTDIAHAVRVWRETQL</sequence>
<dbReference type="EMBL" id="BK015212">
    <property type="protein sequence ID" value="DAD96199.1"/>
    <property type="molecule type" value="Genomic_DNA"/>
</dbReference>
<organism evidence="1">
    <name type="scientific">Myoviridae sp. ctlnK45</name>
    <dbReference type="NCBI Taxonomy" id="2826693"/>
    <lineage>
        <taxon>Viruses</taxon>
        <taxon>Duplodnaviria</taxon>
        <taxon>Heunggongvirae</taxon>
        <taxon>Uroviricota</taxon>
        <taxon>Caudoviricetes</taxon>
    </lineage>
</organism>
<evidence type="ECO:0000313" key="1">
    <source>
        <dbReference type="EMBL" id="DAD96199.1"/>
    </source>
</evidence>
<accession>A0A8S5NPA2</accession>
<protein>
    <submittedName>
        <fullName evidence="1">Restriction alleviation protein</fullName>
    </submittedName>
</protein>
<reference evidence="1" key="1">
    <citation type="journal article" date="2021" name="Proc. Natl. Acad. Sci. U.S.A.">
        <title>A Catalog of Tens of Thousands of Viruses from Human Metagenomes Reveals Hidden Associations with Chronic Diseases.</title>
        <authorList>
            <person name="Tisza M.J."/>
            <person name="Buck C.B."/>
        </authorList>
    </citation>
    <scope>NUCLEOTIDE SEQUENCE</scope>
    <source>
        <strain evidence="1">CtlnK45</strain>
    </source>
</reference>